<keyword evidence="9" id="KW-0028">Amino-acid biosynthesis</keyword>
<dbReference type="PANTHER" id="PTHR34471:SF1">
    <property type="entry name" value="ARGININE REPRESSOR"/>
    <property type="match status" value="1"/>
</dbReference>
<reference evidence="12" key="2">
    <citation type="submission" date="2021-04" db="EMBL/GenBank/DDBJ databases">
        <authorList>
            <person name="Gilroy R."/>
        </authorList>
    </citation>
    <scope>NUCLEOTIDE SEQUENCE</scope>
    <source>
        <strain evidence="12">ChiGjej6B6-14162</strain>
    </source>
</reference>
<dbReference type="InterPro" id="IPR036388">
    <property type="entry name" value="WH-like_DNA-bd_sf"/>
</dbReference>
<dbReference type="Gene3D" id="3.30.1360.40">
    <property type="match status" value="1"/>
</dbReference>
<dbReference type="GO" id="GO:0003700">
    <property type="term" value="F:DNA-binding transcription factor activity"/>
    <property type="evidence" value="ECO:0007669"/>
    <property type="project" value="UniProtKB-UniRule"/>
</dbReference>
<keyword evidence="9" id="KW-0055">Arginine biosynthesis</keyword>
<feature type="domain" description="Arginine repressor DNA-binding" evidence="10">
    <location>
        <begin position="3"/>
        <end position="70"/>
    </location>
</feature>
<keyword evidence="8 9" id="KW-0804">Transcription</keyword>
<evidence type="ECO:0000256" key="4">
    <source>
        <dbReference type="ARBA" id="ARBA00021148"/>
    </source>
</evidence>
<dbReference type="Pfam" id="PF01316">
    <property type="entry name" value="Arg_repressor"/>
    <property type="match status" value="1"/>
</dbReference>
<dbReference type="EMBL" id="DXEL01000067">
    <property type="protein sequence ID" value="HIX75299.1"/>
    <property type="molecule type" value="Genomic_DNA"/>
</dbReference>
<keyword evidence="7 9" id="KW-0238">DNA-binding</keyword>
<evidence type="ECO:0000256" key="9">
    <source>
        <dbReference type="HAMAP-Rule" id="MF_00173"/>
    </source>
</evidence>
<dbReference type="Proteomes" id="UP000886740">
    <property type="component" value="Unassembled WGS sequence"/>
</dbReference>
<keyword evidence="5 9" id="KW-0963">Cytoplasm</keyword>
<evidence type="ECO:0000256" key="1">
    <source>
        <dbReference type="ARBA" id="ARBA00004496"/>
    </source>
</evidence>
<dbReference type="HAMAP" id="MF_00173">
    <property type="entry name" value="Arg_repressor"/>
    <property type="match status" value="1"/>
</dbReference>
<evidence type="ECO:0000256" key="3">
    <source>
        <dbReference type="ARBA" id="ARBA00008316"/>
    </source>
</evidence>
<sequence>MSTKKERLEAICRLIRTKMIGNQEELQKALEDNGFSVTQATLSRDIKQLKIAKVHDGNGDYVYRLPDDQPAWPEEGDMAHPNIEFSGNLAVVRTRPGYAMGIASDIDAHASREILATIAGDDTILVIPREGYRREQVVEVLSRFV</sequence>
<dbReference type="InterPro" id="IPR020900">
    <property type="entry name" value="Arg_repress_DNA-bd"/>
</dbReference>
<proteinExistence type="inferred from homology"/>
<keyword evidence="9" id="KW-0678">Repressor</keyword>
<dbReference type="Gene3D" id="1.10.10.10">
    <property type="entry name" value="Winged helix-like DNA-binding domain superfamily/Winged helix DNA-binding domain"/>
    <property type="match status" value="1"/>
</dbReference>
<dbReference type="InterPro" id="IPR036251">
    <property type="entry name" value="Arg_repress_C_sf"/>
</dbReference>
<organism evidence="12 13">
    <name type="scientific">Candidatus Parabacteroides intestinipullorum</name>
    <dbReference type="NCBI Taxonomy" id="2838723"/>
    <lineage>
        <taxon>Bacteria</taxon>
        <taxon>Pseudomonadati</taxon>
        <taxon>Bacteroidota</taxon>
        <taxon>Bacteroidia</taxon>
        <taxon>Bacteroidales</taxon>
        <taxon>Tannerellaceae</taxon>
        <taxon>Parabacteroides</taxon>
    </lineage>
</organism>
<evidence type="ECO:0000259" key="10">
    <source>
        <dbReference type="Pfam" id="PF01316"/>
    </source>
</evidence>
<dbReference type="InterPro" id="IPR001669">
    <property type="entry name" value="Arg_repress"/>
</dbReference>
<dbReference type="SUPFAM" id="SSF46785">
    <property type="entry name" value="Winged helix' DNA-binding domain"/>
    <property type="match status" value="1"/>
</dbReference>
<gene>
    <name evidence="9" type="primary">argR</name>
    <name evidence="12" type="ORF">H9977_09750</name>
</gene>
<comment type="caution">
    <text evidence="12">The sequence shown here is derived from an EMBL/GenBank/DDBJ whole genome shotgun (WGS) entry which is preliminary data.</text>
</comment>
<dbReference type="GO" id="GO:0051259">
    <property type="term" value="P:protein complex oligomerization"/>
    <property type="evidence" value="ECO:0007669"/>
    <property type="project" value="InterPro"/>
</dbReference>
<comment type="similarity">
    <text evidence="3 9">Belongs to the ArgR family.</text>
</comment>
<comment type="pathway">
    <text evidence="2 9">Amino-acid biosynthesis; L-arginine biosynthesis [regulation].</text>
</comment>
<dbReference type="GO" id="GO:0006526">
    <property type="term" value="P:L-arginine biosynthetic process"/>
    <property type="evidence" value="ECO:0007669"/>
    <property type="project" value="UniProtKB-KW"/>
</dbReference>
<keyword evidence="6 9" id="KW-0805">Transcription regulation</keyword>
<dbReference type="InterPro" id="IPR020899">
    <property type="entry name" value="Arg_repress_C"/>
</dbReference>
<reference evidence="12" key="1">
    <citation type="journal article" date="2021" name="PeerJ">
        <title>Extensive microbial diversity within the chicken gut microbiome revealed by metagenomics and culture.</title>
        <authorList>
            <person name="Gilroy R."/>
            <person name="Ravi A."/>
            <person name="Getino M."/>
            <person name="Pursley I."/>
            <person name="Horton D.L."/>
            <person name="Alikhan N.F."/>
            <person name="Baker D."/>
            <person name="Gharbi K."/>
            <person name="Hall N."/>
            <person name="Watson M."/>
            <person name="Adriaenssens E.M."/>
            <person name="Foster-Nyarko E."/>
            <person name="Jarju S."/>
            <person name="Secka A."/>
            <person name="Antonio M."/>
            <person name="Oren A."/>
            <person name="Chaudhuri R.R."/>
            <person name="La Ragione R."/>
            <person name="Hildebrand F."/>
            <person name="Pallen M.J."/>
        </authorList>
    </citation>
    <scope>NUCLEOTIDE SEQUENCE</scope>
    <source>
        <strain evidence="12">ChiGjej6B6-14162</strain>
    </source>
</reference>
<comment type="subcellular location">
    <subcellularLocation>
        <location evidence="1 9">Cytoplasm</location>
    </subcellularLocation>
</comment>
<dbReference type="PANTHER" id="PTHR34471">
    <property type="entry name" value="ARGININE REPRESSOR"/>
    <property type="match status" value="1"/>
</dbReference>
<dbReference type="InterPro" id="IPR036390">
    <property type="entry name" value="WH_DNA-bd_sf"/>
</dbReference>
<evidence type="ECO:0000313" key="12">
    <source>
        <dbReference type="EMBL" id="HIX75299.1"/>
    </source>
</evidence>
<evidence type="ECO:0000256" key="7">
    <source>
        <dbReference type="ARBA" id="ARBA00023125"/>
    </source>
</evidence>
<feature type="domain" description="Arginine repressor C-terminal" evidence="11">
    <location>
        <begin position="82"/>
        <end position="141"/>
    </location>
</feature>
<dbReference type="GO" id="GO:1900079">
    <property type="term" value="P:regulation of arginine biosynthetic process"/>
    <property type="evidence" value="ECO:0007669"/>
    <property type="project" value="UniProtKB-UniRule"/>
</dbReference>
<protein>
    <recommendedName>
        <fullName evidence="4 9">Arginine repressor</fullName>
    </recommendedName>
</protein>
<dbReference type="GO" id="GO:0034618">
    <property type="term" value="F:arginine binding"/>
    <property type="evidence" value="ECO:0007669"/>
    <property type="project" value="InterPro"/>
</dbReference>
<evidence type="ECO:0000259" key="11">
    <source>
        <dbReference type="Pfam" id="PF02863"/>
    </source>
</evidence>
<dbReference type="GO" id="GO:0003677">
    <property type="term" value="F:DNA binding"/>
    <property type="evidence" value="ECO:0007669"/>
    <property type="project" value="UniProtKB-KW"/>
</dbReference>
<evidence type="ECO:0000256" key="8">
    <source>
        <dbReference type="ARBA" id="ARBA00023163"/>
    </source>
</evidence>
<name>A0A9D2BHD3_9BACT</name>
<evidence type="ECO:0000256" key="2">
    <source>
        <dbReference type="ARBA" id="ARBA00005040"/>
    </source>
</evidence>
<dbReference type="PRINTS" id="PR01467">
    <property type="entry name" value="ARGREPRESSOR"/>
</dbReference>
<evidence type="ECO:0000256" key="6">
    <source>
        <dbReference type="ARBA" id="ARBA00023015"/>
    </source>
</evidence>
<dbReference type="SUPFAM" id="SSF55252">
    <property type="entry name" value="C-terminal domain of arginine repressor"/>
    <property type="match status" value="1"/>
</dbReference>
<dbReference type="Pfam" id="PF02863">
    <property type="entry name" value="Arg_repressor_C"/>
    <property type="match status" value="1"/>
</dbReference>
<comment type="function">
    <text evidence="9">Regulates arginine biosynthesis genes.</text>
</comment>
<accession>A0A9D2BHD3</accession>
<dbReference type="AlphaFoldDB" id="A0A9D2BHD3"/>
<dbReference type="GO" id="GO:0005737">
    <property type="term" value="C:cytoplasm"/>
    <property type="evidence" value="ECO:0007669"/>
    <property type="project" value="UniProtKB-SubCell"/>
</dbReference>
<evidence type="ECO:0000313" key="13">
    <source>
        <dbReference type="Proteomes" id="UP000886740"/>
    </source>
</evidence>
<evidence type="ECO:0000256" key="5">
    <source>
        <dbReference type="ARBA" id="ARBA00022490"/>
    </source>
</evidence>